<evidence type="ECO:0000313" key="2">
    <source>
        <dbReference type="Proteomes" id="UP000595871"/>
    </source>
</evidence>
<keyword evidence="2" id="KW-1185">Reference proteome</keyword>
<dbReference type="EMBL" id="CP067016">
    <property type="protein sequence ID" value="QQN55660.1"/>
    <property type="molecule type" value="Genomic_DNA"/>
</dbReference>
<reference evidence="1 2" key="1">
    <citation type="submission" date="2020-12" db="EMBL/GenBank/DDBJ databases">
        <title>FDA dAtabase for Regulatory Grade micrObial Sequences (FDA-ARGOS): Supporting development and validation of Infectious Disease Dx tests.</title>
        <authorList>
            <person name="Sproer C."/>
            <person name="Gronow S."/>
            <person name="Severitt S."/>
            <person name="Schroder I."/>
            <person name="Tallon L."/>
            <person name="Sadzewicz L."/>
            <person name="Zhao X."/>
            <person name="Boylan J."/>
            <person name="Ott S."/>
            <person name="Bowen H."/>
            <person name="Vavikolanu K."/>
            <person name="Mehta A."/>
            <person name="Aluvathingal J."/>
            <person name="Nadendla S."/>
            <person name="Lowell S."/>
            <person name="Myers T."/>
            <person name="Yan Y."/>
            <person name="Sichtig H."/>
        </authorList>
    </citation>
    <scope>NUCLEOTIDE SEQUENCE [LARGE SCALE GENOMIC DNA]</scope>
    <source>
        <strain evidence="1 2">FDAARGOS_989</strain>
    </source>
</reference>
<sequence length="51" mass="6054">MVETHLIALDLAEDARPYIKKIIESSIPSLRNDWIYMFKDEHNIGRKILKK</sequence>
<gene>
    <name evidence="1" type="ORF">I6H46_07200</name>
</gene>
<dbReference type="RefSeq" id="WP_200225736.1">
    <property type="nucleotide sequence ID" value="NZ_CP067016.1"/>
</dbReference>
<organism evidence="1 2">
    <name type="scientific">Anaerococcus obesiensis</name>
    <dbReference type="NCBI Taxonomy" id="1287640"/>
    <lineage>
        <taxon>Bacteria</taxon>
        <taxon>Bacillati</taxon>
        <taxon>Bacillota</taxon>
        <taxon>Tissierellia</taxon>
        <taxon>Tissierellales</taxon>
        <taxon>Peptoniphilaceae</taxon>
        <taxon>Anaerococcus</taxon>
    </lineage>
</organism>
<name>A0A7T7ZVI7_9FIRM</name>
<dbReference type="KEGG" id="aob:I6H46_07200"/>
<dbReference type="AlphaFoldDB" id="A0A7T7ZVI7"/>
<dbReference type="Proteomes" id="UP000595871">
    <property type="component" value="Chromosome"/>
</dbReference>
<accession>A0A7T7ZVI7</accession>
<proteinExistence type="predicted"/>
<protein>
    <submittedName>
        <fullName evidence="1">Uncharacterized protein</fullName>
    </submittedName>
</protein>
<evidence type="ECO:0000313" key="1">
    <source>
        <dbReference type="EMBL" id="QQN55660.1"/>
    </source>
</evidence>